<organism evidence="2">
    <name type="scientific">Klebsiella pneumoniae subsp. pneumoniae</name>
    <dbReference type="NCBI Taxonomy" id="72407"/>
    <lineage>
        <taxon>Bacteria</taxon>
        <taxon>Pseudomonadati</taxon>
        <taxon>Pseudomonadota</taxon>
        <taxon>Gammaproteobacteria</taxon>
        <taxon>Enterobacterales</taxon>
        <taxon>Enterobacteriaceae</taxon>
        <taxon>Klebsiella/Raoultella group</taxon>
        <taxon>Klebsiella</taxon>
        <taxon>Klebsiella pneumoniae complex</taxon>
    </lineage>
</organism>
<evidence type="ECO:0000313" key="2">
    <source>
        <dbReference type="EMBL" id="QGF03298.1"/>
    </source>
</evidence>
<dbReference type="AlphaFoldDB" id="A0A5Q2DRP3"/>
<reference evidence="2" key="1">
    <citation type="submission" date="2019-03" db="EMBL/GenBank/DDBJ databases">
        <authorList>
            <person name="Zhang L."/>
            <person name="Li Y."/>
            <person name="Yuan Y."/>
        </authorList>
    </citation>
    <scope>NUCLEOTIDE SEQUENCE</scope>
    <source>
        <strain evidence="2">SCNJ1</strain>
        <plasmid evidence="2">pVir-SCNJ1</plasmid>
    </source>
</reference>
<name>A0A5Q2DRP3_KLEPN</name>
<gene>
    <name evidence="2" type="ORF">pVir-SCNJ1-53</name>
</gene>
<sequence>MLKAMVYCMRCPVKKPGIAGSAGQEQRVSTGCDNPHTG</sequence>
<geneLocation type="plasmid" evidence="2">
    <name>pVir-SCNJ1</name>
</geneLocation>
<feature type="compositionally biased region" description="Polar residues" evidence="1">
    <location>
        <begin position="23"/>
        <end position="38"/>
    </location>
</feature>
<keyword evidence="2" id="KW-0614">Plasmid</keyword>
<accession>A0A5Q2DRP3</accession>
<feature type="region of interest" description="Disordered" evidence="1">
    <location>
        <begin position="17"/>
        <end position="38"/>
    </location>
</feature>
<proteinExistence type="predicted"/>
<evidence type="ECO:0000256" key="1">
    <source>
        <dbReference type="SAM" id="MobiDB-lite"/>
    </source>
</evidence>
<dbReference type="EMBL" id="MK715436">
    <property type="protein sequence ID" value="QGF03298.1"/>
    <property type="molecule type" value="Genomic_DNA"/>
</dbReference>
<protein>
    <submittedName>
        <fullName evidence="2">Uncharacterized protein</fullName>
    </submittedName>
</protein>